<dbReference type="Proteomes" id="UP000003527">
    <property type="component" value="Unassembled WGS sequence"/>
</dbReference>
<dbReference type="PANTHER" id="PTHR39190">
    <property type="entry name" value="FLAGELLAR ASSEMBLY FACTOR FLIW"/>
    <property type="match status" value="1"/>
</dbReference>
<comment type="function">
    <text evidence="5">Acts as an anti-CsrA protein, binds CsrA and prevents it from repressing translation of its target genes, one of which is flagellin. Binds to flagellin and participates in the assembly of the flagellum.</text>
</comment>
<evidence type="ECO:0000313" key="6">
    <source>
        <dbReference type="EMBL" id="EHL14345.1"/>
    </source>
</evidence>
<dbReference type="EMBL" id="AFZD01000003">
    <property type="protein sequence ID" value="EHL14345.1"/>
    <property type="molecule type" value="Genomic_DNA"/>
</dbReference>
<dbReference type="GO" id="GO:0005737">
    <property type="term" value="C:cytoplasm"/>
    <property type="evidence" value="ECO:0007669"/>
    <property type="project" value="UniProtKB-SubCell"/>
</dbReference>
<keyword evidence="3 5" id="KW-0810">Translation regulation</keyword>
<comment type="subunit">
    <text evidence="5">Interacts with translational regulator CsrA and flagellin(s).</text>
</comment>
<evidence type="ECO:0000256" key="2">
    <source>
        <dbReference type="ARBA" id="ARBA00022795"/>
    </source>
</evidence>
<protein>
    <recommendedName>
        <fullName evidence="5">Flagellar assembly factor FliW</fullName>
    </recommendedName>
</protein>
<dbReference type="GO" id="GO:0044780">
    <property type="term" value="P:bacterial-type flagellum assembly"/>
    <property type="evidence" value="ECO:0007669"/>
    <property type="project" value="UniProtKB-UniRule"/>
</dbReference>
<comment type="similarity">
    <text evidence="5">Belongs to the FliW family.</text>
</comment>
<dbReference type="HAMAP" id="MF_01185">
    <property type="entry name" value="FliW"/>
    <property type="match status" value="1"/>
</dbReference>
<dbReference type="Pfam" id="PF02623">
    <property type="entry name" value="FliW"/>
    <property type="match status" value="1"/>
</dbReference>
<dbReference type="AlphaFoldDB" id="G9WRF8"/>
<dbReference type="GO" id="GO:0006417">
    <property type="term" value="P:regulation of translation"/>
    <property type="evidence" value="ECO:0007669"/>
    <property type="project" value="UniProtKB-KW"/>
</dbReference>
<dbReference type="Gene3D" id="2.30.290.10">
    <property type="entry name" value="BH3618-like"/>
    <property type="match status" value="1"/>
</dbReference>
<proteinExistence type="inferred from homology"/>
<keyword evidence="4 5" id="KW-0143">Chaperone</keyword>
<sequence>MQLHTKDYGVIDYEEKDLFFFPDGLFGFSQVQHFLPLCLNEEEDSTILLLHGVEDPNLAFVVINPFTLDPDYAPTLTEEELSYLGVKNAEELSYYVTCVLREDYLSNTVNLKCPLVINPENHKGMQVILESSGYDYKHTLGSFASVQEKKAAV</sequence>
<reference evidence="6 7" key="1">
    <citation type="submission" date="2011-08" db="EMBL/GenBank/DDBJ databases">
        <title>The Genome Sequence of Oribacterium sp. ACB7.</title>
        <authorList>
            <consortium name="The Broad Institute Genome Sequencing Platform"/>
            <person name="Earl A."/>
            <person name="Ward D."/>
            <person name="Feldgarden M."/>
            <person name="Gevers D."/>
            <person name="Sizova M."/>
            <person name="Hazen A."/>
            <person name="Epstein S."/>
            <person name="Young S.K."/>
            <person name="Zeng Q."/>
            <person name="Gargeya S."/>
            <person name="Fitzgerald M."/>
            <person name="Haas B."/>
            <person name="Abouelleil A."/>
            <person name="Alvarado L."/>
            <person name="Arachchi H.M."/>
            <person name="Berlin A."/>
            <person name="Brown A."/>
            <person name="Chapman S.B."/>
            <person name="Chen Z."/>
            <person name="Dunbar C."/>
            <person name="Freedman E."/>
            <person name="Gearin G."/>
            <person name="Gellesch M."/>
            <person name="Goldberg J."/>
            <person name="Griggs A."/>
            <person name="Gujja S."/>
            <person name="Heiman D."/>
            <person name="Howarth C."/>
            <person name="Larson L."/>
            <person name="Lui A."/>
            <person name="MacDonald P.J.P."/>
            <person name="Montmayeur A."/>
            <person name="Murphy C."/>
            <person name="Neiman D."/>
            <person name="Pearson M."/>
            <person name="Priest M."/>
            <person name="Roberts A."/>
            <person name="Saif S."/>
            <person name="Shea T."/>
            <person name="Shenoy N."/>
            <person name="Sisk P."/>
            <person name="Stolte C."/>
            <person name="Sykes S."/>
            <person name="Wortman J."/>
            <person name="Nusbaum C."/>
            <person name="Birren B."/>
        </authorList>
    </citation>
    <scope>NUCLEOTIDE SEQUENCE [LARGE SCALE GENOMIC DNA]</scope>
    <source>
        <strain evidence="6 7">ACB7</strain>
    </source>
</reference>
<dbReference type="InterPro" id="IPR024046">
    <property type="entry name" value="Flagellar_assmbl_FliW_dom_sf"/>
</dbReference>
<dbReference type="SUPFAM" id="SSF141457">
    <property type="entry name" value="BH3618-like"/>
    <property type="match status" value="1"/>
</dbReference>
<evidence type="ECO:0000256" key="1">
    <source>
        <dbReference type="ARBA" id="ARBA00022490"/>
    </source>
</evidence>
<evidence type="ECO:0000313" key="7">
    <source>
        <dbReference type="Proteomes" id="UP000003527"/>
    </source>
</evidence>
<dbReference type="PANTHER" id="PTHR39190:SF1">
    <property type="entry name" value="FLAGELLAR ASSEMBLY FACTOR FLIW"/>
    <property type="match status" value="1"/>
</dbReference>
<evidence type="ECO:0000256" key="4">
    <source>
        <dbReference type="ARBA" id="ARBA00023186"/>
    </source>
</evidence>
<dbReference type="PATRIC" id="fig|796944.3.peg.182"/>
<gene>
    <name evidence="5" type="primary">fliW</name>
    <name evidence="6" type="ORF">HMPREF9624_01674</name>
</gene>
<comment type="subcellular location">
    <subcellularLocation>
        <location evidence="5">Cytoplasm</location>
    </subcellularLocation>
</comment>
<dbReference type="RefSeq" id="WP_009537404.1">
    <property type="nucleotide sequence ID" value="NZ_JH414506.1"/>
</dbReference>
<organism evidence="6 7">
    <name type="scientific">Oribacterium asaccharolyticum ACB7</name>
    <dbReference type="NCBI Taxonomy" id="796944"/>
    <lineage>
        <taxon>Bacteria</taxon>
        <taxon>Bacillati</taxon>
        <taxon>Bacillota</taxon>
        <taxon>Clostridia</taxon>
        <taxon>Lachnospirales</taxon>
        <taxon>Lachnospiraceae</taxon>
        <taxon>Oribacterium</taxon>
    </lineage>
</organism>
<accession>G9WRF8</accession>
<evidence type="ECO:0000256" key="5">
    <source>
        <dbReference type="HAMAP-Rule" id="MF_01185"/>
    </source>
</evidence>
<dbReference type="InterPro" id="IPR003775">
    <property type="entry name" value="Flagellar_assembly_factor_FliW"/>
</dbReference>
<name>G9WRF8_9FIRM</name>
<keyword evidence="7" id="KW-1185">Reference proteome</keyword>
<dbReference type="HOGENOM" id="CLU_112356_0_0_9"/>
<evidence type="ECO:0000256" key="3">
    <source>
        <dbReference type="ARBA" id="ARBA00022845"/>
    </source>
</evidence>
<comment type="caution">
    <text evidence="6">The sequence shown here is derived from an EMBL/GenBank/DDBJ whole genome shotgun (WGS) entry which is preliminary data.</text>
</comment>
<keyword evidence="1 5" id="KW-0963">Cytoplasm</keyword>
<keyword evidence="2 5" id="KW-1005">Bacterial flagellum biogenesis</keyword>